<dbReference type="PANTHER" id="PTHR34141:SF1">
    <property type="match status" value="1"/>
</dbReference>
<sequence length="234" mass="25988">MDQTVLTSHYSPTGPVLRANPYPEVTDLICRLPLPTLFYRLEAVHLGDLLRIWTPQEPWRFTETTSLSPAEPIPGSPFLNQKRELWLGLSSMFPSSFAISLEYLLLPPRSAPMEASTGPTPKVFNANHCDPLTRCGQVSQNKTQAMQRLSISLPLKRHPFSGLVDLADDRFARQNRFGPSPEFPLASSCSGIVHHLSGLSIYALPPKNFRFREAARQGVFTADGTLVGIVYGQN</sequence>
<accession>A0AAF5PPW6</accession>
<organism evidence="1 2">
    <name type="scientific">Wuchereria bancrofti</name>
    <dbReference type="NCBI Taxonomy" id="6293"/>
    <lineage>
        <taxon>Eukaryota</taxon>
        <taxon>Metazoa</taxon>
        <taxon>Ecdysozoa</taxon>
        <taxon>Nematoda</taxon>
        <taxon>Chromadorea</taxon>
        <taxon>Rhabditida</taxon>
        <taxon>Spirurina</taxon>
        <taxon>Spiruromorpha</taxon>
        <taxon>Filarioidea</taxon>
        <taxon>Onchocercidae</taxon>
        <taxon>Wuchereria</taxon>
    </lineage>
</organism>
<reference evidence="2" key="3">
    <citation type="submission" date="2024-02" db="UniProtKB">
        <authorList>
            <consortium name="WormBaseParasite"/>
        </authorList>
    </citation>
    <scope>IDENTIFICATION</scope>
    <source>
        <strain evidence="2">pt0022</strain>
    </source>
</reference>
<evidence type="ECO:0000313" key="1">
    <source>
        <dbReference type="Proteomes" id="UP000093561"/>
    </source>
</evidence>
<dbReference type="Proteomes" id="UP000093561">
    <property type="component" value="Unassembled WGS sequence"/>
</dbReference>
<dbReference type="AlphaFoldDB" id="A0AAF5PPW6"/>
<protein>
    <submittedName>
        <fullName evidence="2">Uncharacterized protein</fullName>
    </submittedName>
</protein>
<dbReference type="PANTHER" id="PTHR34141">
    <property type="match status" value="1"/>
</dbReference>
<reference evidence="1" key="2">
    <citation type="journal article" date="2016" name="Mol. Ecol.">
        <title>Population genomics of the filarial nematode parasite Wuchereria bancrofti from mosquitoes.</title>
        <authorList>
            <person name="Small S.T."/>
            <person name="Reimer L.J."/>
            <person name="Tisch D.J."/>
            <person name="King C.L."/>
            <person name="Christensen B.M."/>
            <person name="Siba P.M."/>
            <person name="Kazura J.W."/>
            <person name="Serre D."/>
            <person name="Zimmerman P.A."/>
        </authorList>
    </citation>
    <scope>NUCLEOTIDE SEQUENCE</scope>
    <source>
        <strain evidence="1">pt0022</strain>
    </source>
</reference>
<proteinExistence type="predicted"/>
<name>A0AAF5PPW6_WUCBA</name>
<evidence type="ECO:0000313" key="2">
    <source>
        <dbReference type="WBParaSite" id="mrna-Wban_03867"/>
    </source>
</evidence>
<reference evidence="1" key="1">
    <citation type="submission" date="2015-03" db="EMBL/GenBank/DDBJ databases">
        <title>Wuchereria bancrofti Genome Sequencing Papua New Guinea Strain.</title>
        <authorList>
            <person name="Small S.T."/>
            <person name="Serre D."/>
            <person name="Zimmerman P.A."/>
        </authorList>
    </citation>
    <scope>NUCLEOTIDE SEQUENCE [LARGE SCALE GENOMIC DNA]</scope>
    <source>
        <strain evidence="1">pt0022</strain>
    </source>
</reference>
<dbReference type="WBParaSite" id="mrna-Wban_03867">
    <property type="protein sequence ID" value="mrna-Wban_03867"/>
    <property type="gene ID" value="Wban_03867"/>
</dbReference>